<reference evidence="4" key="1">
    <citation type="submission" date="2021-12" db="EMBL/GenBank/DDBJ databases">
        <authorList>
            <person name="Ulrich A."/>
        </authorList>
    </citation>
    <scope>NUCLEOTIDE SEQUENCE</scope>
    <source>
        <strain evidence="4">A1P009</strain>
    </source>
</reference>
<feature type="region of interest" description="Disordered" evidence="1">
    <location>
        <begin position="548"/>
        <end position="569"/>
    </location>
</feature>
<sequence>MKAVRSKGARSAAWMVAMLLLCCLVGVAQAQTRAWLDRDRIAFGETTTLNVETDGAGDTPDWAPLARDFDVSGHTSRREVEITGGRRVTRSLFGVALRPRREGVLTVPALQVGGARTAPLSLSVAPAAVTAARDGAPAFIEADIDVQSPYVQQSVGYVLRLYYATPLVSGSLDQPSPEGASMQRIGSDVQYSRDIDGRRYSVVERRYQIVPERSGTLSIPGARFEGRGAGGGMFDDVFNRGPRELSANGPPSVLDVRAMPANAPQPWLPLYGVQARWLEAPTEGRAGEASTFVLEAVFDGAVGTQLPEIPLPPLQGAQVFAEPPQYDESFEDGRPRVRLTRRYSVVPRAEGSLQVPGPRIAWWDVRAGAARTSGPPAVSLAVAAGEVLPGAAPQAEVDAVASTSMSTASDAGGSKLWPALAVLLAALWLATAWVAWRLYRQQPIGLVRAGVASSAHGDAPVPLQSSGSAGQAQRRLMHVLQTGEPADVEAALRALSDPPAADLDTLAARLDAAAQREAVGLWQRARWTGGDLPGARQALRAEFRSGASWRDAPARAPRGPDLPPLYPRR</sequence>
<evidence type="ECO:0000256" key="2">
    <source>
        <dbReference type="SAM" id="Phobius"/>
    </source>
</evidence>
<keyword evidence="2" id="KW-0472">Membrane</keyword>
<feature type="signal peptide" evidence="3">
    <location>
        <begin position="1"/>
        <end position="30"/>
    </location>
</feature>
<evidence type="ECO:0000313" key="4">
    <source>
        <dbReference type="EMBL" id="MCD9095842.1"/>
    </source>
</evidence>
<gene>
    <name evidence="4" type="ORF">LTT95_02660</name>
</gene>
<dbReference type="Proteomes" id="UP001430360">
    <property type="component" value="Unassembled WGS sequence"/>
</dbReference>
<dbReference type="PANTHER" id="PTHR40940">
    <property type="entry name" value="PROTEIN BATD-RELATED"/>
    <property type="match status" value="1"/>
</dbReference>
<keyword evidence="3" id="KW-0732">Signal</keyword>
<dbReference type="InterPro" id="IPR025738">
    <property type="entry name" value="BatD"/>
</dbReference>
<name>A0ABS8UA31_9GAMM</name>
<proteinExistence type="predicted"/>
<dbReference type="PANTHER" id="PTHR40940:SF1">
    <property type="entry name" value="PROTEIN BATD"/>
    <property type="match status" value="1"/>
</dbReference>
<keyword evidence="5" id="KW-1185">Reference proteome</keyword>
<accession>A0ABS8UA31</accession>
<reference evidence="4" key="2">
    <citation type="journal article" date="2022" name="Syst. Appl. Microbiol.">
        <title>Physiological and genomic characterisation of Luteimonas fraxinea sp. nov., a bacterial species associated with trees tolerant to ash dieback.</title>
        <authorList>
            <person name="Ulrich K."/>
            <person name="Becker R."/>
            <person name="Behrendt U."/>
            <person name="Kube M."/>
            <person name="Schneck V."/>
            <person name="Ulrich A."/>
        </authorList>
    </citation>
    <scope>NUCLEOTIDE SEQUENCE</scope>
    <source>
        <strain evidence="4">A1P009</strain>
    </source>
</reference>
<feature type="chain" id="PRO_5046740608" evidence="3">
    <location>
        <begin position="31"/>
        <end position="569"/>
    </location>
</feature>
<evidence type="ECO:0000313" key="5">
    <source>
        <dbReference type="Proteomes" id="UP001430360"/>
    </source>
</evidence>
<organism evidence="4 5">
    <name type="scientific">Luteimonas fraxinea</name>
    <dbReference type="NCBI Taxonomy" id="2901869"/>
    <lineage>
        <taxon>Bacteria</taxon>
        <taxon>Pseudomonadati</taxon>
        <taxon>Pseudomonadota</taxon>
        <taxon>Gammaproteobacteria</taxon>
        <taxon>Lysobacterales</taxon>
        <taxon>Lysobacteraceae</taxon>
        <taxon>Luteimonas</taxon>
    </lineage>
</organism>
<dbReference type="RefSeq" id="WP_232134351.1">
    <property type="nucleotide sequence ID" value="NZ_JAJQKU010000001.1"/>
</dbReference>
<dbReference type="Pfam" id="PF13584">
    <property type="entry name" value="BatD"/>
    <property type="match status" value="1"/>
</dbReference>
<keyword evidence="2" id="KW-1133">Transmembrane helix</keyword>
<protein>
    <submittedName>
        <fullName evidence="4">BatD family protein</fullName>
    </submittedName>
</protein>
<comment type="caution">
    <text evidence="4">The sequence shown here is derived from an EMBL/GenBank/DDBJ whole genome shotgun (WGS) entry which is preliminary data.</text>
</comment>
<feature type="transmembrane region" description="Helical" evidence="2">
    <location>
        <begin position="416"/>
        <end position="436"/>
    </location>
</feature>
<evidence type="ECO:0000256" key="3">
    <source>
        <dbReference type="SAM" id="SignalP"/>
    </source>
</evidence>
<dbReference type="EMBL" id="JAJQKU010000001">
    <property type="protein sequence ID" value="MCD9095842.1"/>
    <property type="molecule type" value="Genomic_DNA"/>
</dbReference>
<feature type="compositionally biased region" description="Pro residues" evidence="1">
    <location>
        <begin position="560"/>
        <end position="569"/>
    </location>
</feature>
<evidence type="ECO:0000256" key="1">
    <source>
        <dbReference type="SAM" id="MobiDB-lite"/>
    </source>
</evidence>
<keyword evidence="2" id="KW-0812">Transmembrane</keyword>